<evidence type="ECO:0000256" key="6">
    <source>
        <dbReference type="ARBA" id="ARBA00023136"/>
    </source>
</evidence>
<organism evidence="10 11">
    <name type="scientific">Colletotrichum spaethianum</name>
    <dbReference type="NCBI Taxonomy" id="700344"/>
    <lineage>
        <taxon>Eukaryota</taxon>
        <taxon>Fungi</taxon>
        <taxon>Dikarya</taxon>
        <taxon>Ascomycota</taxon>
        <taxon>Pezizomycotina</taxon>
        <taxon>Sordariomycetes</taxon>
        <taxon>Hypocreomycetidae</taxon>
        <taxon>Glomerellales</taxon>
        <taxon>Glomerellaceae</taxon>
        <taxon>Colletotrichum</taxon>
        <taxon>Colletotrichum spaethianum species complex</taxon>
    </lineage>
</organism>
<evidence type="ECO:0000256" key="5">
    <source>
        <dbReference type="ARBA" id="ARBA00022989"/>
    </source>
</evidence>
<protein>
    <submittedName>
        <fullName evidence="10">ABC transporter fum19</fullName>
    </submittedName>
</protein>
<proteinExistence type="predicted"/>
<dbReference type="Pfam" id="PF00005">
    <property type="entry name" value="ABC_tran"/>
    <property type="match status" value="1"/>
</dbReference>
<dbReference type="InterPro" id="IPR050173">
    <property type="entry name" value="ABC_transporter_C-like"/>
</dbReference>
<accession>A0AA37PB45</accession>
<dbReference type="EMBL" id="BQXU01000026">
    <property type="protein sequence ID" value="GKT48969.1"/>
    <property type="molecule type" value="Genomic_DNA"/>
</dbReference>
<evidence type="ECO:0000313" key="10">
    <source>
        <dbReference type="EMBL" id="GKT48969.1"/>
    </source>
</evidence>
<dbReference type="GO" id="GO:0016020">
    <property type="term" value="C:membrane"/>
    <property type="evidence" value="ECO:0007669"/>
    <property type="project" value="InterPro"/>
</dbReference>
<feature type="domain" description="ABC transmembrane type-1" evidence="9">
    <location>
        <begin position="241"/>
        <end position="394"/>
    </location>
</feature>
<comment type="caution">
    <text evidence="10">The sequence shown here is derived from an EMBL/GenBank/DDBJ whole genome shotgun (WGS) entry which is preliminary data.</text>
</comment>
<keyword evidence="6 7" id="KW-0472">Membrane</keyword>
<evidence type="ECO:0000256" key="7">
    <source>
        <dbReference type="SAM" id="Phobius"/>
    </source>
</evidence>
<dbReference type="Proteomes" id="UP001055115">
    <property type="component" value="Unassembled WGS sequence"/>
</dbReference>
<evidence type="ECO:0000256" key="1">
    <source>
        <dbReference type="ARBA" id="ARBA00022448"/>
    </source>
</evidence>
<dbReference type="SUPFAM" id="SSF90123">
    <property type="entry name" value="ABC transporter transmembrane region"/>
    <property type="match status" value="1"/>
</dbReference>
<gene>
    <name evidence="10" type="ORF">ColSpa_09150</name>
</gene>
<dbReference type="InterPro" id="IPR003439">
    <property type="entry name" value="ABC_transporter-like_ATP-bd"/>
</dbReference>
<keyword evidence="1" id="KW-0813">Transport</keyword>
<dbReference type="GO" id="GO:0016887">
    <property type="term" value="F:ATP hydrolysis activity"/>
    <property type="evidence" value="ECO:0007669"/>
    <property type="project" value="InterPro"/>
</dbReference>
<reference evidence="10 11" key="1">
    <citation type="submission" date="2022-03" db="EMBL/GenBank/DDBJ databases">
        <title>Genome data of Colletotrichum spp.</title>
        <authorList>
            <person name="Utami Y.D."/>
            <person name="Hiruma K."/>
        </authorList>
    </citation>
    <scope>NUCLEOTIDE SEQUENCE [LARGE SCALE GENOMIC DNA]</scope>
    <source>
        <strain evidence="10 11">MAFF 239500</strain>
    </source>
</reference>
<evidence type="ECO:0000313" key="11">
    <source>
        <dbReference type="Proteomes" id="UP001055115"/>
    </source>
</evidence>
<dbReference type="PROSITE" id="PS50929">
    <property type="entry name" value="ABC_TM1F"/>
    <property type="match status" value="1"/>
</dbReference>
<dbReference type="InterPro" id="IPR036640">
    <property type="entry name" value="ABC1_TM_sf"/>
</dbReference>
<dbReference type="Gene3D" id="3.40.50.300">
    <property type="entry name" value="P-loop containing nucleotide triphosphate hydrolases"/>
    <property type="match status" value="1"/>
</dbReference>
<keyword evidence="5 7" id="KW-1133">Transmembrane helix</keyword>
<dbReference type="GO" id="GO:0005524">
    <property type="term" value="F:ATP binding"/>
    <property type="evidence" value="ECO:0007669"/>
    <property type="project" value="UniProtKB-KW"/>
</dbReference>
<dbReference type="PROSITE" id="PS50893">
    <property type="entry name" value="ABC_TRANSPORTER_2"/>
    <property type="match status" value="1"/>
</dbReference>
<feature type="domain" description="ABC transporter" evidence="8">
    <location>
        <begin position="1"/>
        <end position="199"/>
    </location>
</feature>
<name>A0AA37PB45_9PEZI</name>
<keyword evidence="4" id="KW-0067">ATP-binding</keyword>
<dbReference type="PANTHER" id="PTHR24223">
    <property type="entry name" value="ATP-BINDING CASSETTE SUB-FAMILY C"/>
    <property type="match status" value="1"/>
</dbReference>
<evidence type="ECO:0000259" key="9">
    <source>
        <dbReference type="PROSITE" id="PS50929"/>
    </source>
</evidence>
<evidence type="ECO:0000256" key="2">
    <source>
        <dbReference type="ARBA" id="ARBA00022692"/>
    </source>
</evidence>
<dbReference type="PANTHER" id="PTHR24223:SF345">
    <property type="entry name" value="ABC MULTIDRUG TRANSPORTER (EUROFUNG)"/>
    <property type="match status" value="1"/>
</dbReference>
<keyword evidence="2 7" id="KW-0812">Transmembrane</keyword>
<sequence>MVIGPVGSGNPTLVKVLLGGIPVSGSSVLPGTRLPHVKFCDQTAFIYNGTIRDNIIGFSPLDEERYAQIIKTTALCYGLDVLAQGDRTVVGSDGIKLSGGQGQRISLARALYLQSDILVLDDIFSGLDADTEQEVFRLTFGPKGLLKQRCSTIMLCTHSMKYLPSAYHVIVLEHPSVVKQGDYESLMAGQASTTEPQPQQSSVTTARLAAVAELTEQSRQVGERTVFKHYFKSMSWILATFCLFLAALWGFFTSFPTVWLSFWTDDVDSESPKHSQTHYIGIYIMLQVSAMISLLLLEILIFIVSMKRAGANLHQETLLTLVHAPLHYITRTDAGVITDLFLQDLSLIDTEPPDALLNNLFCLSQAIGQAAVMLTSSPYLAISYPFIAVVLYVI</sequence>
<dbReference type="GO" id="GO:0140359">
    <property type="term" value="F:ABC-type transporter activity"/>
    <property type="evidence" value="ECO:0007669"/>
    <property type="project" value="InterPro"/>
</dbReference>
<feature type="transmembrane region" description="Helical" evidence="7">
    <location>
        <begin position="236"/>
        <end position="260"/>
    </location>
</feature>
<dbReference type="InterPro" id="IPR011527">
    <property type="entry name" value="ABC1_TM_dom"/>
</dbReference>
<dbReference type="Pfam" id="PF00664">
    <property type="entry name" value="ABC_membrane"/>
    <property type="match status" value="1"/>
</dbReference>
<dbReference type="RefSeq" id="XP_049131319.1">
    <property type="nucleotide sequence ID" value="XM_049275362.1"/>
</dbReference>
<dbReference type="InterPro" id="IPR027417">
    <property type="entry name" value="P-loop_NTPase"/>
</dbReference>
<evidence type="ECO:0000256" key="4">
    <source>
        <dbReference type="ARBA" id="ARBA00022840"/>
    </source>
</evidence>
<dbReference type="AlphaFoldDB" id="A0AA37PB45"/>
<evidence type="ECO:0000259" key="8">
    <source>
        <dbReference type="PROSITE" id="PS50893"/>
    </source>
</evidence>
<keyword evidence="3" id="KW-0547">Nucleotide-binding</keyword>
<feature type="transmembrane region" description="Helical" evidence="7">
    <location>
        <begin position="280"/>
        <end position="304"/>
    </location>
</feature>
<evidence type="ECO:0000256" key="3">
    <source>
        <dbReference type="ARBA" id="ARBA00022741"/>
    </source>
</evidence>
<keyword evidence="11" id="KW-1185">Reference proteome</keyword>
<dbReference type="SUPFAM" id="SSF52540">
    <property type="entry name" value="P-loop containing nucleoside triphosphate hydrolases"/>
    <property type="match status" value="1"/>
</dbReference>
<dbReference type="GeneID" id="73329952"/>
<dbReference type="Gene3D" id="1.20.1560.10">
    <property type="entry name" value="ABC transporter type 1, transmembrane domain"/>
    <property type="match status" value="1"/>
</dbReference>